<dbReference type="InterPro" id="IPR043519">
    <property type="entry name" value="NT_sf"/>
</dbReference>
<evidence type="ECO:0008006" key="2">
    <source>
        <dbReference type="Google" id="ProtNLM"/>
    </source>
</evidence>
<sequence length="162" mass="18459">MDQENLLEKVLEFLRQHHIRFCVIGGQAVNAYAEPLVSLDLDIVVAVDSMDELERLIRAHFVVHRFPHSLNISLPGSALRVQIQTDERYQSFVERAEIREVLGLKLPVAALEDVLQGKIWAASDPERRGSKRQKDLADIARLIEQYPHLKKLVPPELLGKLV</sequence>
<dbReference type="InterPro" id="IPR014942">
    <property type="entry name" value="AbiEii"/>
</dbReference>
<proteinExistence type="predicted"/>
<reference evidence="1" key="1">
    <citation type="journal article" date="2020" name="mSystems">
        <title>Genome- and Community-Level Interaction Insights into Carbon Utilization and Element Cycling Functions of Hydrothermarchaeota in Hydrothermal Sediment.</title>
        <authorList>
            <person name="Zhou Z."/>
            <person name="Liu Y."/>
            <person name="Xu W."/>
            <person name="Pan J."/>
            <person name="Luo Z.H."/>
            <person name="Li M."/>
        </authorList>
    </citation>
    <scope>NUCLEOTIDE SEQUENCE [LARGE SCALE GENOMIC DNA]</scope>
    <source>
        <strain evidence="1">SpSt-556</strain>
    </source>
</reference>
<name>A0A7C4L0M6_9CHLR</name>
<organism evidence="1">
    <name type="scientific">Bellilinea caldifistulae</name>
    <dbReference type="NCBI Taxonomy" id="360411"/>
    <lineage>
        <taxon>Bacteria</taxon>
        <taxon>Bacillati</taxon>
        <taxon>Chloroflexota</taxon>
        <taxon>Anaerolineae</taxon>
        <taxon>Anaerolineales</taxon>
        <taxon>Anaerolineaceae</taxon>
        <taxon>Bellilinea</taxon>
    </lineage>
</organism>
<comment type="caution">
    <text evidence="1">The sequence shown here is derived from an EMBL/GenBank/DDBJ whole genome shotgun (WGS) entry which is preliminary data.</text>
</comment>
<dbReference type="SUPFAM" id="SSF81301">
    <property type="entry name" value="Nucleotidyltransferase"/>
    <property type="match status" value="1"/>
</dbReference>
<gene>
    <name evidence="1" type="ORF">ENT17_10745</name>
</gene>
<dbReference type="AlphaFoldDB" id="A0A7C4L0M6"/>
<evidence type="ECO:0000313" key="1">
    <source>
        <dbReference type="EMBL" id="HGS88082.1"/>
    </source>
</evidence>
<accession>A0A7C4L0M6</accession>
<dbReference type="EMBL" id="DSXR01000107">
    <property type="protein sequence ID" value="HGS88082.1"/>
    <property type="molecule type" value="Genomic_DNA"/>
</dbReference>
<dbReference type="Pfam" id="PF08843">
    <property type="entry name" value="AbiEii"/>
    <property type="match status" value="1"/>
</dbReference>
<dbReference type="Gene3D" id="3.30.460.40">
    <property type="match status" value="1"/>
</dbReference>
<protein>
    <recommendedName>
        <fullName evidence="2">Nucleotidyltransferase family protein</fullName>
    </recommendedName>
</protein>